<reference evidence="1" key="1">
    <citation type="submission" date="2024-02" db="EMBL/GenBank/DDBJ databases">
        <title>Metagenome Assembled Genome of Zalaria obscura JY119.</title>
        <authorList>
            <person name="Vighnesh L."/>
            <person name="Jagadeeshwari U."/>
            <person name="Venkata Ramana C."/>
            <person name="Sasikala C."/>
        </authorList>
    </citation>
    <scope>NUCLEOTIDE SEQUENCE</scope>
    <source>
        <strain evidence="1">JY119</strain>
    </source>
</reference>
<proteinExistence type="predicted"/>
<accession>A0ACC3SDB5</accession>
<dbReference type="EMBL" id="JAMKPW020000020">
    <property type="protein sequence ID" value="KAK8207894.1"/>
    <property type="molecule type" value="Genomic_DNA"/>
</dbReference>
<protein>
    <submittedName>
        <fullName evidence="1">Uncharacterized protein</fullName>
    </submittedName>
</protein>
<organism evidence="1 2">
    <name type="scientific">Zalaria obscura</name>
    <dbReference type="NCBI Taxonomy" id="2024903"/>
    <lineage>
        <taxon>Eukaryota</taxon>
        <taxon>Fungi</taxon>
        <taxon>Dikarya</taxon>
        <taxon>Ascomycota</taxon>
        <taxon>Pezizomycotina</taxon>
        <taxon>Dothideomycetes</taxon>
        <taxon>Dothideomycetidae</taxon>
        <taxon>Dothideales</taxon>
        <taxon>Zalariaceae</taxon>
        <taxon>Zalaria</taxon>
    </lineage>
</organism>
<dbReference type="Proteomes" id="UP001320706">
    <property type="component" value="Unassembled WGS sequence"/>
</dbReference>
<evidence type="ECO:0000313" key="2">
    <source>
        <dbReference type="Proteomes" id="UP001320706"/>
    </source>
</evidence>
<name>A0ACC3SDB5_9PEZI</name>
<comment type="caution">
    <text evidence="1">The sequence shown here is derived from an EMBL/GenBank/DDBJ whole genome shotgun (WGS) entry which is preliminary data.</text>
</comment>
<keyword evidence="2" id="KW-1185">Reference proteome</keyword>
<sequence length="203" mass="22697">MMSGSPIAPASLRVYLTDGRTNCNGGRDMAASYTMPGRQLLISQRSACVYNILLYLRRSSGCDADTAPQLHPKCSNIILPSSHQNSSGLRTTRPEPVPDPYSDALRYTSLTVPMRLHDEMEEVGCFETYSWTALHSVEWTSFFEQGTSQNWKSAVAESCYEDRIQLVQTSSRADYPPAGAWCPTMRSLGYWCMTALIKLYVID</sequence>
<evidence type="ECO:0000313" key="1">
    <source>
        <dbReference type="EMBL" id="KAK8207894.1"/>
    </source>
</evidence>
<gene>
    <name evidence="1" type="ORF">M8818_004147</name>
</gene>